<dbReference type="AlphaFoldDB" id="A0A8H6AW98"/>
<evidence type="ECO:0000313" key="3">
    <source>
        <dbReference type="Proteomes" id="UP000531561"/>
    </source>
</evidence>
<name>A0A8H6AW98_9HELO</name>
<dbReference type="EMBL" id="JABFCT010000007">
    <property type="protein sequence ID" value="KAF5874761.1"/>
    <property type="molecule type" value="Genomic_DNA"/>
</dbReference>
<dbReference type="GeneID" id="59258865"/>
<proteinExistence type="predicted"/>
<evidence type="ECO:0000256" key="1">
    <source>
        <dbReference type="SAM" id="Coils"/>
    </source>
</evidence>
<accession>A0A8H6AW98</accession>
<sequence>MAVNYEQFCIKSVDGGDAADSSSKVPISKILEPSQLCDYSSKKIEERWKIPEVDGCKCNRRRCNIYQFQLFWKEHQALVKEHSKLMVDWCFTQKLSQQLEDLQDLKERHNQFRKRLSDAGIRRRYQKCGNVDYLSLLSSEGRCFTPYECRIKRLEKDGRLLWAKNF</sequence>
<reference evidence="2 3" key="1">
    <citation type="journal article" date="2020" name="Phytopathology">
        <title>A high-quality genome resource of Botrytis fragariae, a new and rapidly spreading fungal pathogen causing strawberry gray mold in the U.S.A.</title>
        <authorList>
            <person name="Wu Y."/>
            <person name="Saski C.A."/>
            <person name="Schnabel G."/>
            <person name="Xiao S."/>
            <person name="Hu M."/>
        </authorList>
    </citation>
    <scope>NUCLEOTIDE SEQUENCE [LARGE SCALE GENOMIC DNA]</scope>
    <source>
        <strain evidence="2 3">BVB16</strain>
    </source>
</reference>
<dbReference type="OrthoDB" id="3495754at2759"/>
<gene>
    <name evidence="2" type="ORF">Bfra_004779</name>
</gene>
<evidence type="ECO:0000313" key="2">
    <source>
        <dbReference type="EMBL" id="KAF5874761.1"/>
    </source>
</evidence>
<keyword evidence="3" id="KW-1185">Reference proteome</keyword>
<protein>
    <submittedName>
        <fullName evidence="2">Uncharacterized protein</fullName>
    </submittedName>
</protein>
<dbReference type="Proteomes" id="UP000531561">
    <property type="component" value="Unassembled WGS sequence"/>
</dbReference>
<comment type="caution">
    <text evidence="2">The sequence shown here is derived from an EMBL/GenBank/DDBJ whole genome shotgun (WGS) entry which is preliminary data.</text>
</comment>
<keyword evidence="1" id="KW-0175">Coiled coil</keyword>
<feature type="coiled-coil region" evidence="1">
    <location>
        <begin position="95"/>
        <end position="122"/>
    </location>
</feature>
<dbReference type="RefSeq" id="XP_037193707.1">
    <property type="nucleotide sequence ID" value="XM_037335173.1"/>
</dbReference>
<organism evidence="2 3">
    <name type="scientific">Botrytis fragariae</name>
    <dbReference type="NCBI Taxonomy" id="1964551"/>
    <lineage>
        <taxon>Eukaryota</taxon>
        <taxon>Fungi</taxon>
        <taxon>Dikarya</taxon>
        <taxon>Ascomycota</taxon>
        <taxon>Pezizomycotina</taxon>
        <taxon>Leotiomycetes</taxon>
        <taxon>Helotiales</taxon>
        <taxon>Sclerotiniaceae</taxon>
        <taxon>Botrytis</taxon>
    </lineage>
</organism>